<keyword evidence="1" id="KW-1133">Transmembrane helix</keyword>
<proteinExistence type="predicted"/>
<accession>A0ABT8ZZ36</accession>
<feature type="transmembrane region" description="Helical" evidence="1">
    <location>
        <begin position="419"/>
        <end position="442"/>
    </location>
</feature>
<protein>
    <recommendedName>
        <fullName evidence="4">Glycosyltransferase RgtA/B/C/D-like domain-containing protein</fullName>
    </recommendedName>
</protein>
<evidence type="ECO:0000313" key="3">
    <source>
        <dbReference type="Proteomes" id="UP001176468"/>
    </source>
</evidence>
<feature type="transmembrane region" description="Helical" evidence="1">
    <location>
        <begin position="203"/>
        <end position="221"/>
    </location>
</feature>
<organism evidence="2 3">
    <name type="scientific">Sphingomonas immobilis</name>
    <dbReference type="NCBI Taxonomy" id="3063997"/>
    <lineage>
        <taxon>Bacteria</taxon>
        <taxon>Pseudomonadati</taxon>
        <taxon>Pseudomonadota</taxon>
        <taxon>Alphaproteobacteria</taxon>
        <taxon>Sphingomonadales</taxon>
        <taxon>Sphingomonadaceae</taxon>
        <taxon>Sphingomonas</taxon>
    </lineage>
</organism>
<keyword evidence="3" id="KW-1185">Reference proteome</keyword>
<feature type="transmembrane region" description="Helical" evidence="1">
    <location>
        <begin position="83"/>
        <end position="105"/>
    </location>
</feature>
<dbReference type="Proteomes" id="UP001176468">
    <property type="component" value="Unassembled WGS sequence"/>
</dbReference>
<dbReference type="EMBL" id="JAUQSZ010000006">
    <property type="protein sequence ID" value="MDO7842848.1"/>
    <property type="molecule type" value="Genomic_DNA"/>
</dbReference>
<feature type="transmembrane region" description="Helical" evidence="1">
    <location>
        <begin position="160"/>
        <end position="177"/>
    </location>
</feature>
<feature type="transmembrane region" description="Helical" evidence="1">
    <location>
        <begin position="448"/>
        <end position="469"/>
    </location>
</feature>
<evidence type="ECO:0000256" key="1">
    <source>
        <dbReference type="SAM" id="Phobius"/>
    </source>
</evidence>
<keyword evidence="1" id="KW-0812">Transmembrane</keyword>
<sequence length="476" mass="51875">MKGPRHSAFTQSSRWSRPRMLDREVRFSWPAGVAFAALCFLLSYPGRLNGDSLFSLMATTKPGLTNNWHSATLQWLWSLPGPVLGQPAGALAIQAVLFGIFAGFLPRLPRDLRGRAALAGEVLLRVALAGATGYIGKDAVILTALLIAVQVLRRLSQARLGAGGSVLLGLVTALFLLTKAPNFLVVVVALALVLPFFIQSRRAYLALIAIALVVGALAVPLNRAVDSVIFKARDLHPDKQLVLFDVAGISARTGQNLFADVPGWPTTALKPPAACYVPYMWDSFAEWAPCGGYATAYDRFDGALKRRWVEAIAAHPIAYAQHRLLYIDYLLESRDHATWGLDGQSINDASNAKAMDEMRRGIAAVKPNRPIALWHPSFATEPMRWLERALFKFPKVQWVGLIICLAVLLFGWTRRHDGIRLGAILAAALGLGNFAMLAVFGVADPARYMVPTVGLAYLALLALLAPPLVGNRFERR</sequence>
<comment type="caution">
    <text evidence="2">The sequence shown here is derived from an EMBL/GenBank/DDBJ whole genome shotgun (WGS) entry which is preliminary data.</text>
</comment>
<evidence type="ECO:0000313" key="2">
    <source>
        <dbReference type="EMBL" id="MDO7842848.1"/>
    </source>
</evidence>
<feature type="transmembrane region" description="Helical" evidence="1">
    <location>
        <begin position="183"/>
        <end position="198"/>
    </location>
</feature>
<evidence type="ECO:0008006" key="4">
    <source>
        <dbReference type="Google" id="ProtNLM"/>
    </source>
</evidence>
<keyword evidence="1" id="KW-0472">Membrane</keyword>
<name>A0ABT8ZZ36_9SPHN</name>
<gene>
    <name evidence="2" type="ORF">Q5H94_10960</name>
</gene>
<reference evidence="2" key="1">
    <citation type="submission" date="2023-07" db="EMBL/GenBank/DDBJ databases">
        <authorList>
            <person name="Kim M.K."/>
        </authorList>
    </citation>
    <scope>NUCLEOTIDE SEQUENCE</scope>
    <source>
        <strain evidence="2">CA1-15</strain>
    </source>
</reference>